<sequence>MGLEPTVLQTLLVLLHLSILTKGDYHAPCHGCRLYNIIQREQPFKQKQESALCHYPCQCAVQELRCNEGVSHIKDGCNCCFMCARQRGDLCSTKDKCDESAGLFCDMTNNKTGICQAKVKKPCIVNGIKYEDGQEFHPECRRTCTCQNGFYGCVNRCPQEENKPKDMYCVNPVLLPVDGKCCKEWTCDNRYERQGWARDSPMVPESQNLVLQQPLRDSTTKSPKLGYLKTKCMIAPSNWSACSASCGVGTSVRIVADAYCSPKQERRVCYIRPCIKELRTYGRSKCTPTTRGGIRQRIQYQDCRSVKTYNLKFCTNCKLNRCCYPHKSRTRLIEFECHGGRREYMNYMWIKKCRCDHKCYEPEPRKRHTWL</sequence>
<dbReference type="InterPro" id="IPR050941">
    <property type="entry name" value="CCN"/>
</dbReference>
<dbReference type="GO" id="GO:0005615">
    <property type="term" value="C:extracellular space"/>
    <property type="evidence" value="ECO:0007669"/>
    <property type="project" value="TreeGrafter"/>
</dbReference>
<dbReference type="GO" id="GO:0008201">
    <property type="term" value="F:heparin binding"/>
    <property type="evidence" value="ECO:0007669"/>
    <property type="project" value="TreeGrafter"/>
</dbReference>
<dbReference type="InterPro" id="IPR000884">
    <property type="entry name" value="TSP1_rpt"/>
</dbReference>
<organism evidence="9 10">
    <name type="scientific">Patella caerulea</name>
    <name type="common">Rayed Mediterranean limpet</name>
    <dbReference type="NCBI Taxonomy" id="87958"/>
    <lineage>
        <taxon>Eukaryota</taxon>
        <taxon>Metazoa</taxon>
        <taxon>Spiralia</taxon>
        <taxon>Lophotrochozoa</taxon>
        <taxon>Mollusca</taxon>
        <taxon>Gastropoda</taxon>
        <taxon>Patellogastropoda</taxon>
        <taxon>Patelloidea</taxon>
        <taxon>Patellidae</taxon>
        <taxon>Patella</taxon>
    </lineage>
</organism>
<evidence type="ECO:0000256" key="1">
    <source>
        <dbReference type="ARBA" id="ARBA00008125"/>
    </source>
</evidence>
<dbReference type="SMART" id="SM00041">
    <property type="entry name" value="CT"/>
    <property type="match status" value="1"/>
</dbReference>
<comment type="caution">
    <text evidence="9">The sequence shown here is derived from an EMBL/GenBank/DDBJ whole genome shotgun (WGS) entry which is preliminary data.</text>
</comment>
<keyword evidence="2 5" id="KW-0732">Signal</keyword>
<dbReference type="Gene3D" id="2.20.100.10">
    <property type="entry name" value="Thrombospondin type-1 (TSP1) repeat"/>
    <property type="match status" value="1"/>
</dbReference>
<name>A0AAN8KKL1_PATCE</name>
<keyword evidence="10" id="KW-1185">Reference proteome</keyword>
<evidence type="ECO:0000313" key="9">
    <source>
        <dbReference type="EMBL" id="KAK6195302.1"/>
    </source>
</evidence>
<dbReference type="PANTHER" id="PTHR11348">
    <property type="entry name" value="CONNECTIVE TISSUE GROWTH FACTOR-RELATED"/>
    <property type="match status" value="1"/>
</dbReference>
<dbReference type="Pfam" id="PF00219">
    <property type="entry name" value="IGFBP"/>
    <property type="match status" value="1"/>
</dbReference>
<feature type="domain" description="IGFBP N-terminal" evidence="8">
    <location>
        <begin position="49"/>
        <end position="118"/>
    </location>
</feature>
<evidence type="ECO:0000259" key="7">
    <source>
        <dbReference type="PROSITE" id="PS50184"/>
    </source>
</evidence>
<dbReference type="SUPFAM" id="SSF57184">
    <property type="entry name" value="Growth factor receptor domain"/>
    <property type="match status" value="1"/>
</dbReference>
<dbReference type="PANTHER" id="PTHR11348:SF17">
    <property type="entry name" value="CCN"/>
    <property type="match status" value="1"/>
</dbReference>
<dbReference type="GO" id="GO:0007155">
    <property type="term" value="P:cell adhesion"/>
    <property type="evidence" value="ECO:0007669"/>
    <property type="project" value="TreeGrafter"/>
</dbReference>
<evidence type="ECO:0000256" key="4">
    <source>
        <dbReference type="PROSITE-ProRule" id="PRU00039"/>
    </source>
</evidence>
<feature type="signal peptide" evidence="5">
    <location>
        <begin position="1"/>
        <end position="23"/>
    </location>
</feature>
<dbReference type="AlphaFoldDB" id="A0AAN8KKL1"/>
<comment type="similarity">
    <text evidence="1">Belongs to the CCN family.</text>
</comment>
<dbReference type="GO" id="GO:0005178">
    <property type="term" value="F:integrin binding"/>
    <property type="evidence" value="ECO:0007669"/>
    <property type="project" value="TreeGrafter"/>
</dbReference>
<dbReference type="InterPro" id="IPR043973">
    <property type="entry name" value="TSP1_CCN"/>
</dbReference>
<dbReference type="SUPFAM" id="SSF57603">
    <property type="entry name" value="FnI-like domain"/>
    <property type="match status" value="1"/>
</dbReference>
<dbReference type="SUPFAM" id="SSF82895">
    <property type="entry name" value="TSP-1 type 1 repeat"/>
    <property type="match status" value="1"/>
</dbReference>
<accession>A0AAN8KKL1</accession>
<feature type="chain" id="PRO_5042866846" description="Connective tissue growth factor" evidence="5">
    <location>
        <begin position="24"/>
        <end position="371"/>
    </location>
</feature>
<feature type="domain" description="CTCK" evidence="6">
    <location>
        <begin position="286"/>
        <end position="360"/>
    </location>
</feature>
<dbReference type="PROSITE" id="PS50092">
    <property type="entry name" value="TSP1"/>
    <property type="match status" value="1"/>
</dbReference>
<evidence type="ECO:0008006" key="11">
    <source>
        <dbReference type="Google" id="ProtNLM"/>
    </source>
</evidence>
<dbReference type="EMBL" id="JAZGQO010000001">
    <property type="protein sequence ID" value="KAK6195302.1"/>
    <property type="molecule type" value="Genomic_DNA"/>
</dbReference>
<evidence type="ECO:0000256" key="3">
    <source>
        <dbReference type="ARBA" id="ARBA00023157"/>
    </source>
</evidence>
<dbReference type="InterPro" id="IPR036383">
    <property type="entry name" value="TSP1_rpt_sf"/>
</dbReference>
<dbReference type="SMART" id="SM00121">
    <property type="entry name" value="IB"/>
    <property type="match status" value="1"/>
</dbReference>
<dbReference type="PROSITE" id="PS01185">
    <property type="entry name" value="CTCK_1"/>
    <property type="match status" value="1"/>
</dbReference>
<evidence type="ECO:0000256" key="5">
    <source>
        <dbReference type="SAM" id="SignalP"/>
    </source>
</evidence>
<evidence type="ECO:0000259" key="6">
    <source>
        <dbReference type="PROSITE" id="PS01225"/>
    </source>
</evidence>
<dbReference type="InterPro" id="IPR009030">
    <property type="entry name" value="Growth_fac_rcpt_cys_sf"/>
</dbReference>
<keyword evidence="3" id="KW-1015">Disulfide bond</keyword>
<dbReference type="InterPro" id="IPR001007">
    <property type="entry name" value="VWF_dom"/>
</dbReference>
<dbReference type="Pfam" id="PF19035">
    <property type="entry name" value="TSP1_CCN"/>
    <property type="match status" value="1"/>
</dbReference>
<evidence type="ECO:0000259" key="8">
    <source>
        <dbReference type="PROSITE" id="PS51323"/>
    </source>
</evidence>
<dbReference type="PROSITE" id="PS01225">
    <property type="entry name" value="CTCK_2"/>
    <property type="match status" value="1"/>
</dbReference>
<reference evidence="9 10" key="1">
    <citation type="submission" date="2024-01" db="EMBL/GenBank/DDBJ databases">
        <title>The genome of the rayed Mediterranean limpet Patella caerulea (Linnaeus, 1758).</title>
        <authorList>
            <person name="Anh-Thu Weber A."/>
            <person name="Halstead-Nussloch G."/>
        </authorList>
    </citation>
    <scope>NUCLEOTIDE SEQUENCE [LARGE SCALE GENOMIC DNA]</scope>
    <source>
        <strain evidence="9">AATW-2023a</strain>
        <tissue evidence="9">Whole specimen</tissue>
    </source>
</reference>
<dbReference type="GO" id="GO:0007165">
    <property type="term" value="P:signal transduction"/>
    <property type="evidence" value="ECO:0007669"/>
    <property type="project" value="InterPro"/>
</dbReference>
<comment type="caution">
    <text evidence="4">Lacks conserved residue(s) required for the propagation of feature annotation.</text>
</comment>
<evidence type="ECO:0000313" key="10">
    <source>
        <dbReference type="Proteomes" id="UP001347796"/>
    </source>
</evidence>
<dbReference type="PROSITE" id="PS50184">
    <property type="entry name" value="VWFC_2"/>
    <property type="match status" value="1"/>
</dbReference>
<evidence type="ECO:0000256" key="2">
    <source>
        <dbReference type="ARBA" id="ARBA00022729"/>
    </source>
</evidence>
<dbReference type="PROSITE" id="PS51323">
    <property type="entry name" value="IGFBP_N_2"/>
    <property type="match status" value="1"/>
</dbReference>
<dbReference type="GO" id="GO:0031012">
    <property type="term" value="C:extracellular matrix"/>
    <property type="evidence" value="ECO:0007669"/>
    <property type="project" value="TreeGrafter"/>
</dbReference>
<gene>
    <name evidence="9" type="ORF">SNE40_000762</name>
</gene>
<dbReference type="SMART" id="SM00214">
    <property type="entry name" value="VWC"/>
    <property type="match status" value="1"/>
</dbReference>
<dbReference type="Proteomes" id="UP001347796">
    <property type="component" value="Unassembled WGS sequence"/>
</dbReference>
<dbReference type="GO" id="GO:0045597">
    <property type="term" value="P:positive regulation of cell differentiation"/>
    <property type="evidence" value="ECO:0007669"/>
    <property type="project" value="TreeGrafter"/>
</dbReference>
<dbReference type="InterPro" id="IPR000867">
    <property type="entry name" value="IGFBP-like"/>
</dbReference>
<dbReference type="SMART" id="SM00209">
    <property type="entry name" value="TSP1"/>
    <property type="match status" value="1"/>
</dbReference>
<protein>
    <recommendedName>
        <fullName evidence="11">Connective tissue growth factor</fullName>
    </recommendedName>
</protein>
<feature type="domain" description="VWFC" evidence="7">
    <location>
        <begin position="121"/>
        <end position="188"/>
    </location>
</feature>
<proteinExistence type="inferred from homology"/>
<dbReference type="InterPro" id="IPR006207">
    <property type="entry name" value="Cys_knot_C"/>
</dbReference>